<evidence type="ECO:0000256" key="1">
    <source>
        <dbReference type="ARBA" id="ARBA00004651"/>
    </source>
</evidence>
<comment type="similarity">
    <text evidence="7 10">Belongs to the fluoride channel Fluc/FEX (TC 1.A.43) family.</text>
</comment>
<evidence type="ECO:0000256" key="10">
    <source>
        <dbReference type="HAMAP-Rule" id="MF_00454"/>
    </source>
</evidence>
<dbReference type="GO" id="GO:0005886">
    <property type="term" value="C:plasma membrane"/>
    <property type="evidence" value="ECO:0007669"/>
    <property type="project" value="UniProtKB-SubCell"/>
</dbReference>
<reference evidence="11 12" key="1">
    <citation type="submission" date="2020-07" db="EMBL/GenBank/DDBJ databases">
        <title>Sequencing the genomes of 1000 actinobacteria strains.</title>
        <authorList>
            <person name="Klenk H.-P."/>
        </authorList>
    </citation>
    <scope>NUCLEOTIDE SEQUENCE [LARGE SCALE GENOMIC DNA]</scope>
    <source>
        <strain evidence="11 12">DSM 100723</strain>
    </source>
</reference>
<dbReference type="HAMAP" id="MF_00454">
    <property type="entry name" value="FluC"/>
    <property type="match status" value="1"/>
</dbReference>
<keyword evidence="5 10" id="KW-0472">Membrane</keyword>
<organism evidence="11 12">
    <name type="scientific">Microlunatus kandeliicorticis</name>
    <dbReference type="NCBI Taxonomy" id="1759536"/>
    <lineage>
        <taxon>Bacteria</taxon>
        <taxon>Bacillati</taxon>
        <taxon>Actinomycetota</taxon>
        <taxon>Actinomycetes</taxon>
        <taxon>Propionibacteriales</taxon>
        <taxon>Propionibacteriaceae</taxon>
        <taxon>Microlunatus</taxon>
    </lineage>
</organism>
<dbReference type="GO" id="GO:0062054">
    <property type="term" value="F:fluoride channel activity"/>
    <property type="evidence" value="ECO:0007669"/>
    <property type="project" value="UniProtKB-UniRule"/>
</dbReference>
<dbReference type="GO" id="GO:0140114">
    <property type="term" value="P:cellular detoxification of fluoride"/>
    <property type="evidence" value="ECO:0007669"/>
    <property type="project" value="UniProtKB-UniRule"/>
</dbReference>
<evidence type="ECO:0000256" key="9">
    <source>
        <dbReference type="ARBA" id="ARBA00049940"/>
    </source>
</evidence>
<comment type="caution">
    <text evidence="11">The sequence shown here is derived from an EMBL/GenBank/DDBJ whole genome shotgun (WGS) entry which is preliminary data.</text>
</comment>
<proteinExistence type="inferred from homology"/>
<evidence type="ECO:0000313" key="12">
    <source>
        <dbReference type="Proteomes" id="UP000523079"/>
    </source>
</evidence>
<feature type="transmembrane region" description="Helical" evidence="10">
    <location>
        <begin position="29"/>
        <end position="49"/>
    </location>
</feature>
<comment type="activity regulation">
    <text evidence="10">Na(+) is not transported, but it plays an essential structural role and its presence is essential for fluoride channel function.</text>
</comment>
<keyword evidence="12" id="KW-1185">Reference proteome</keyword>
<feature type="binding site" evidence="10">
    <location>
        <position position="72"/>
    </location>
    <ligand>
        <name>Na(+)</name>
        <dbReference type="ChEBI" id="CHEBI:29101"/>
        <note>structural</note>
    </ligand>
</feature>
<dbReference type="PANTHER" id="PTHR28259:SF1">
    <property type="entry name" value="FLUORIDE EXPORT PROTEIN 1-RELATED"/>
    <property type="match status" value="1"/>
</dbReference>
<keyword evidence="10" id="KW-0915">Sodium</keyword>
<feature type="binding site" evidence="10">
    <location>
        <position position="75"/>
    </location>
    <ligand>
        <name>Na(+)</name>
        <dbReference type="ChEBI" id="CHEBI:29101"/>
        <note>structural</note>
    </ligand>
</feature>
<keyword evidence="6 10" id="KW-0407">Ion channel</keyword>
<keyword evidence="3 10" id="KW-0812">Transmembrane</keyword>
<sequence length="129" mass="13140">MFVGGTVGTAARVSLTDLLGVRAGLGSPGATLIINLVGCLVLGVLLEALARRGPDVGRRRLLRLGLGTGFCGGFTTYSTLALDVALDLRGSLPWQGIGYAALSLVLGLLVTAAGVLIGSRLPRRRGGAR</sequence>
<gene>
    <name evidence="10" type="primary">fluC</name>
    <name evidence="10" type="synonym">crcB</name>
    <name evidence="11" type="ORF">FHX74_003525</name>
</gene>
<accession>A0A7W3P7C7</accession>
<dbReference type="RefSeq" id="WP_328823902.1">
    <property type="nucleotide sequence ID" value="NZ_JACGWT010000006.1"/>
</dbReference>
<keyword evidence="2 10" id="KW-1003">Cell membrane</keyword>
<evidence type="ECO:0000256" key="3">
    <source>
        <dbReference type="ARBA" id="ARBA00022692"/>
    </source>
</evidence>
<name>A0A7W3P7C7_9ACTN</name>
<dbReference type="Pfam" id="PF02537">
    <property type="entry name" value="CRCB"/>
    <property type="match status" value="1"/>
</dbReference>
<comment type="subcellular location">
    <subcellularLocation>
        <location evidence="1 10">Cell membrane</location>
        <topology evidence="1 10">Multi-pass membrane protein</topology>
    </subcellularLocation>
</comment>
<dbReference type="InterPro" id="IPR003691">
    <property type="entry name" value="FluC"/>
</dbReference>
<evidence type="ECO:0000313" key="11">
    <source>
        <dbReference type="EMBL" id="MBA8795884.1"/>
    </source>
</evidence>
<keyword evidence="10" id="KW-0406">Ion transport</keyword>
<dbReference type="AlphaFoldDB" id="A0A7W3P7C7"/>
<comment type="catalytic activity">
    <reaction evidence="8">
        <text>fluoride(in) = fluoride(out)</text>
        <dbReference type="Rhea" id="RHEA:76159"/>
        <dbReference type="ChEBI" id="CHEBI:17051"/>
    </reaction>
    <physiologicalReaction direction="left-to-right" evidence="8">
        <dbReference type="Rhea" id="RHEA:76160"/>
    </physiologicalReaction>
</comment>
<keyword evidence="10" id="KW-0479">Metal-binding</keyword>
<evidence type="ECO:0000256" key="2">
    <source>
        <dbReference type="ARBA" id="ARBA00022475"/>
    </source>
</evidence>
<dbReference type="GO" id="GO:0046872">
    <property type="term" value="F:metal ion binding"/>
    <property type="evidence" value="ECO:0007669"/>
    <property type="project" value="UniProtKB-KW"/>
</dbReference>
<keyword evidence="10" id="KW-0813">Transport</keyword>
<evidence type="ECO:0000256" key="5">
    <source>
        <dbReference type="ARBA" id="ARBA00023136"/>
    </source>
</evidence>
<dbReference type="Proteomes" id="UP000523079">
    <property type="component" value="Unassembled WGS sequence"/>
</dbReference>
<evidence type="ECO:0000256" key="7">
    <source>
        <dbReference type="ARBA" id="ARBA00035120"/>
    </source>
</evidence>
<comment type="function">
    <text evidence="9 10">Fluoride-specific ion channel. Important for reducing fluoride concentration in the cell, thus reducing its toxicity.</text>
</comment>
<evidence type="ECO:0000256" key="8">
    <source>
        <dbReference type="ARBA" id="ARBA00035585"/>
    </source>
</evidence>
<feature type="transmembrane region" description="Helical" evidence="10">
    <location>
        <begin position="97"/>
        <end position="119"/>
    </location>
</feature>
<dbReference type="PANTHER" id="PTHR28259">
    <property type="entry name" value="FLUORIDE EXPORT PROTEIN 1-RELATED"/>
    <property type="match status" value="1"/>
</dbReference>
<evidence type="ECO:0000256" key="4">
    <source>
        <dbReference type="ARBA" id="ARBA00022989"/>
    </source>
</evidence>
<protein>
    <recommendedName>
        <fullName evidence="10">Fluoride-specific ion channel FluC</fullName>
    </recommendedName>
</protein>
<feature type="transmembrane region" description="Helical" evidence="10">
    <location>
        <begin position="61"/>
        <end position="85"/>
    </location>
</feature>
<evidence type="ECO:0000256" key="6">
    <source>
        <dbReference type="ARBA" id="ARBA00023303"/>
    </source>
</evidence>
<dbReference type="EMBL" id="JACGWT010000006">
    <property type="protein sequence ID" value="MBA8795884.1"/>
    <property type="molecule type" value="Genomic_DNA"/>
</dbReference>
<keyword evidence="4 10" id="KW-1133">Transmembrane helix</keyword>